<dbReference type="RefSeq" id="WP_092458160.1">
    <property type="nucleotide sequence ID" value="NZ_FOJI01000027.1"/>
</dbReference>
<keyword evidence="2" id="KW-1133">Transmembrane helix</keyword>
<keyword evidence="2" id="KW-0472">Membrane</keyword>
<evidence type="ECO:0000313" key="4">
    <source>
        <dbReference type="Proteomes" id="UP000199701"/>
    </source>
</evidence>
<organism evidence="3 4">
    <name type="scientific">[Clostridium] fimetarium</name>
    <dbReference type="NCBI Taxonomy" id="99656"/>
    <lineage>
        <taxon>Bacteria</taxon>
        <taxon>Bacillati</taxon>
        <taxon>Bacillota</taxon>
        <taxon>Clostridia</taxon>
        <taxon>Lachnospirales</taxon>
        <taxon>Lachnospiraceae</taxon>
    </lineage>
</organism>
<accession>A0A1I0RWG6</accession>
<feature type="transmembrane region" description="Helical" evidence="2">
    <location>
        <begin position="108"/>
        <end position="128"/>
    </location>
</feature>
<keyword evidence="4" id="KW-1185">Reference proteome</keyword>
<evidence type="ECO:0000256" key="1">
    <source>
        <dbReference type="SAM" id="MobiDB-lite"/>
    </source>
</evidence>
<dbReference type="EMBL" id="FOJI01000027">
    <property type="protein sequence ID" value="SEW45871.1"/>
    <property type="molecule type" value="Genomic_DNA"/>
</dbReference>
<name>A0A1I0RWG6_9FIRM</name>
<reference evidence="3 4" key="1">
    <citation type="submission" date="2016-10" db="EMBL/GenBank/DDBJ databases">
        <authorList>
            <person name="de Groot N.N."/>
        </authorList>
    </citation>
    <scope>NUCLEOTIDE SEQUENCE [LARGE SCALE GENOMIC DNA]</scope>
    <source>
        <strain evidence="3 4">DSM 9179</strain>
    </source>
</reference>
<dbReference type="Proteomes" id="UP000199701">
    <property type="component" value="Unassembled WGS sequence"/>
</dbReference>
<evidence type="ECO:0000256" key="2">
    <source>
        <dbReference type="SAM" id="Phobius"/>
    </source>
</evidence>
<dbReference type="AlphaFoldDB" id="A0A1I0RWG6"/>
<feature type="region of interest" description="Disordered" evidence="1">
    <location>
        <begin position="67"/>
        <end position="87"/>
    </location>
</feature>
<dbReference type="OrthoDB" id="1779993at2"/>
<sequence>MNKEEFLYKMKDALDGQVSEIIISDNIDYYKNYINSEMLNGKSEIEVLDMLGDPRLLAKTVIEMQENDNNENNTKSENNKYSDDNYDDYNQEDDDFSKRADNSKIHSLFGLKGCLISILMLFIVFIILRFLLSVAINFAIPICIIILLVGLFKRIR</sequence>
<evidence type="ECO:0000313" key="3">
    <source>
        <dbReference type="EMBL" id="SEW45871.1"/>
    </source>
</evidence>
<feature type="transmembrane region" description="Helical" evidence="2">
    <location>
        <begin position="134"/>
        <end position="152"/>
    </location>
</feature>
<proteinExistence type="predicted"/>
<evidence type="ECO:0008006" key="5">
    <source>
        <dbReference type="Google" id="ProtNLM"/>
    </source>
</evidence>
<keyword evidence="2" id="KW-0812">Transmembrane</keyword>
<dbReference type="STRING" id="99656.SAMN05421659_12731"/>
<protein>
    <recommendedName>
        <fullName evidence="5">DUF1700 domain-containing protein</fullName>
    </recommendedName>
</protein>
<gene>
    <name evidence="3" type="ORF">SAMN05421659_12731</name>
</gene>